<reference evidence="2 3" key="1">
    <citation type="submission" date="2021-06" db="EMBL/GenBank/DDBJ databases">
        <title>Caerostris extrusa draft genome.</title>
        <authorList>
            <person name="Kono N."/>
            <person name="Arakawa K."/>
        </authorList>
    </citation>
    <scope>NUCLEOTIDE SEQUENCE [LARGE SCALE GENOMIC DNA]</scope>
</reference>
<name>A0AAV4T5W3_CAEEX</name>
<feature type="region of interest" description="Disordered" evidence="1">
    <location>
        <begin position="33"/>
        <end position="61"/>
    </location>
</feature>
<dbReference type="AlphaFoldDB" id="A0AAV4T5W3"/>
<evidence type="ECO:0000313" key="2">
    <source>
        <dbReference type="EMBL" id="GIY41685.1"/>
    </source>
</evidence>
<protein>
    <submittedName>
        <fullName evidence="2">Uncharacterized protein</fullName>
    </submittedName>
</protein>
<sequence>MYAFQLGRSTQGNVFLRETDLNTEGAVPVRGVGGVAHLSDGGGGEDDQGLRSPDFSDSAALTANSCPQRSIKLR</sequence>
<evidence type="ECO:0000256" key="1">
    <source>
        <dbReference type="SAM" id="MobiDB-lite"/>
    </source>
</evidence>
<dbReference type="EMBL" id="BPLR01010739">
    <property type="protein sequence ID" value="GIY41685.1"/>
    <property type="molecule type" value="Genomic_DNA"/>
</dbReference>
<keyword evidence="3" id="KW-1185">Reference proteome</keyword>
<proteinExistence type="predicted"/>
<comment type="caution">
    <text evidence="2">The sequence shown here is derived from an EMBL/GenBank/DDBJ whole genome shotgun (WGS) entry which is preliminary data.</text>
</comment>
<dbReference type="Proteomes" id="UP001054945">
    <property type="component" value="Unassembled WGS sequence"/>
</dbReference>
<accession>A0AAV4T5W3</accession>
<gene>
    <name evidence="2" type="ORF">CEXT_87181</name>
</gene>
<organism evidence="2 3">
    <name type="scientific">Caerostris extrusa</name>
    <name type="common">Bark spider</name>
    <name type="synonym">Caerostris bankana</name>
    <dbReference type="NCBI Taxonomy" id="172846"/>
    <lineage>
        <taxon>Eukaryota</taxon>
        <taxon>Metazoa</taxon>
        <taxon>Ecdysozoa</taxon>
        <taxon>Arthropoda</taxon>
        <taxon>Chelicerata</taxon>
        <taxon>Arachnida</taxon>
        <taxon>Araneae</taxon>
        <taxon>Araneomorphae</taxon>
        <taxon>Entelegynae</taxon>
        <taxon>Araneoidea</taxon>
        <taxon>Araneidae</taxon>
        <taxon>Caerostris</taxon>
    </lineage>
</organism>
<evidence type="ECO:0000313" key="3">
    <source>
        <dbReference type="Proteomes" id="UP001054945"/>
    </source>
</evidence>